<proteinExistence type="predicted"/>
<gene>
    <name evidence="3" type="ORF">SSE37_20602</name>
</gene>
<protein>
    <submittedName>
        <fullName evidence="3">SlyX protein, putative</fullName>
    </submittedName>
</protein>
<evidence type="ECO:0000313" key="4">
    <source>
        <dbReference type="Proteomes" id="UP000005713"/>
    </source>
</evidence>
<keyword evidence="1" id="KW-0175">Coiled coil</keyword>
<dbReference type="Proteomes" id="UP000005713">
    <property type="component" value="Unassembled WGS sequence"/>
</dbReference>
<dbReference type="EMBL" id="AAYA01000001">
    <property type="protein sequence ID" value="EBA10444.1"/>
    <property type="molecule type" value="Genomic_DNA"/>
</dbReference>
<dbReference type="InterPro" id="IPR007236">
    <property type="entry name" value="SlyX"/>
</dbReference>
<dbReference type="Pfam" id="PF04102">
    <property type="entry name" value="SlyX"/>
    <property type="match status" value="1"/>
</dbReference>
<organism evidence="3 4">
    <name type="scientific">Sagittula stellata (strain ATCC 700073 / DSM 11524 / E-37)</name>
    <dbReference type="NCBI Taxonomy" id="388399"/>
    <lineage>
        <taxon>Bacteria</taxon>
        <taxon>Pseudomonadati</taxon>
        <taxon>Pseudomonadota</taxon>
        <taxon>Alphaproteobacteria</taxon>
        <taxon>Rhodobacterales</taxon>
        <taxon>Roseobacteraceae</taxon>
        <taxon>Sagittula</taxon>
    </lineage>
</organism>
<dbReference type="eggNOG" id="COG2900">
    <property type="taxonomic scope" value="Bacteria"/>
</dbReference>
<name>A3JY58_SAGS3</name>
<comment type="caution">
    <text evidence="3">The sequence shown here is derived from an EMBL/GenBank/DDBJ whole genome shotgun (WGS) entry which is preliminary data.</text>
</comment>
<evidence type="ECO:0000256" key="2">
    <source>
        <dbReference type="SAM" id="MobiDB-lite"/>
    </source>
</evidence>
<feature type="region of interest" description="Disordered" evidence="2">
    <location>
        <begin position="87"/>
        <end position="106"/>
    </location>
</feature>
<feature type="coiled-coil region" evidence="1">
    <location>
        <begin position="36"/>
        <end position="84"/>
    </location>
</feature>
<reference evidence="3 4" key="1">
    <citation type="submission" date="2006-06" db="EMBL/GenBank/DDBJ databases">
        <authorList>
            <person name="Moran M.A."/>
            <person name="Ferriera S."/>
            <person name="Johnson J."/>
            <person name="Kravitz S."/>
            <person name="Beeson K."/>
            <person name="Sutton G."/>
            <person name="Rogers Y.-H."/>
            <person name="Friedman R."/>
            <person name="Frazier M."/>
            <person name="Venter J.C."/>
        </authorList>
    </citation>
    <scope>NUCLEOTIDE SEQUENCE [LARGE SCALE GENOMIC DNA]</scope>
    <source>
        <strain evidence="3 4">E-37</strain>
    </source>
</reference>
<evidence type="ECO:0000313" key="3">
    <source>
        <dbReference type="EMBL" id="EBA10444.1"/>
    </source>
</evidence>
<accession>A3JY58</accession>
<keyword evidence="4" id="KW-1185">Reference proteome</keyword>
<dbReference type="AlphaFoldDB" id="A3JY58"/>
<sequence>MSRTLYREGGAWASKGALAETGACKYPWALCQLKEERDMTDDMSRLEEQMAHLLRTVDDLSDVVARQDRELRDVSRRVEILLRREAQRDTDTSGSIFLGDEKPPHY</sequence>
<evidence type="ECO:0000256" key="1">
    <source>
        <dbReference type="SAM" id="Coils"/>
    </source>
</evidence>